<proteinExistence type="predicted"/>
<feature type="domain" description="VapC50 C-terminal" evidence="7">
    <location>
        <begin position="131"/>
        <end position="184"/>
    </location>
</feature>
<dbReference type="InterPro" id="IPR029060">
    <property type="entry name" value="PIN-like_dom_sf"/>
</dbReference>
<evidence type="ECO:0000256" key="1">
    <source>
        <dbReference type="ARBA" id="ARBA00022649"/>
    </source>
</evidence>
<dbReference type="GO" id="GO:0004518">
    <property type="term" value="F:nuclease activity"/>
    <property type="evidence" value="ECO:0007669"/>
    <property type="project" value="UniProtKB-KW"/>
</dbReference>
<dbReference type="Pfam" id="PF13470">
    <property type="entry name" value="PIN_3"/>
    <property type="match status" value="1"/>
</dbReference>
<dbReference type="InterPro" id="IPR038192">
    <property type="entry name" value="CSTF_C_sf"/>
</dbReference>
<dbReference type="Pfam" id="PF26343">
    <property type="entry name" value="VapC50_C"/>
    <property type="match status" value="1"/>
</dbReference>
<name>A0A076EKR6_RHOOP</name>
<evidence type="ECO:0000256" key="5">
    <source>
        <dbReference type="ARBA" id="ARBA00022842"/>
    </source>
</evidence>
<gene>
    <name evidence="8" type="ORF">EP51_05105</name>
</gene>
<dbReference type="RefSeq" id="WP_128638700.1">
    <property type="nucleotide sequence ID" value="NZ_CP008947.1"/>
</dbReference>
<dbReference type="GO" id="GO:0016787">
    <property type="term" value="F:hydrolase activity"/>
    <property type="evidence" value="ECO:0007669"/>
    <property type="project" value="UniProtKB-KW"/>
</dbReference>
<dbReference type="Proteomes" id="UP000028488">
    <property type="component" value="Chromosome"/>
</dbReference>
<dbReference type="AlphaFoldDB" id="A0A076EKR6"/>
<dbReference type="SUPFAM" id="SSF88723">
    <property type="entry name" value="PIN domain-like"/>
    <property type="match status" value="1"/>
</dbReference>
<evidence type="ECO:0000313" key="8">
    <source>
        <dbReference type="EMBL" id="AII04014.1"/>
    </source>
</evidence>
<keyword evidence="2" id="KW-0540">Nuclease</keyword>
<dbReference type="EMBL" id="CP008947">
    <property type="protein sequence ID" value="AII04014.1"/>
    <property type="molecule type" value="Genomic_DNA"/>
</dbReference>
<keyword evidence="5" id="KW-0460">Magnesium</keyword>
<evidence type="ECO:0000256" key="2">
    <source>
        <dbReference type="ARBA" id="ARBA00022722"/>
    </source>
</evidence>
<dbReference type="InterPro" id="IPR002716">
    <property type="entry name" value="PIN_dom"/>
</dbReference>
<reference evidence="8 9" key="1">
    <citation type="submission" date="2014-07" db="EMBL/GenBank/DDBJ databases">
        <title>Genome Sequence of Rhodococcus opacus Strain R7, a Biodegrader of Mono- and Polycyclic Aromatic Hydrocarbons.</title>
        <authorList>
            <person name="Di Gennaro P."/>
            <person name="Zampolli J."/>
            <person name="Presti I."/>
            <person name="Cappelletti M."/>
            <person name="D'Ursi P."/>
            <person name="Orro A."/>
            <person name="Mezzelani A."/>
            <person name="Milanesi L."/>
        </authorList>
    </citation>
    <scope>NUCLEOTIDE SEQUENCE [LARGE SCALE GENOMIC DNA]</scope>
    <source>
        <strain evidence="8 9">R7</strain>
    </source>
</reference>
<keyword evidence="4" id="KW-0378">Hydrolase</keyword>
<dbReference type="Gene3D" id="1.10.20.70">
    <property type="entry name" value="Transcription termination and cleavage factor, C-terminal domain"/>
    <property type="match status" value="1"/>
</dbReference>
<organism evidence="8 9">
    <name type="scientific">Rhodococcus opacus</name>
    <name type="common">Nocardia opaca</name>
    <dbReference type="NCBI Taxonomy" id="37919"/>
    <lineage>
        <taxon>Bacteria</taxon>
        <taxon>Bacillati</taxon>
        <taxon>Actinomycetota</taxon>
        <taxon>Actinomycetes</taxon>
        <taxon>Mycobacteriales</taxon>
        <taxon>Nocardiaceae</taxon>
        <taxon>Rhodococcus</taxon>
    </lineage>
</organism>
<evidence type="ECO:0000256" key="3">
    <source>
        <dbReference type="ARBA" id="ARBA00022723"/>
    </source>
</evidence>
<keyword evidence="3" id="KW-0479">Metal-binding</keyword>
<evidence type="ECO:0000259" key="6">
    <source>
        <dbReference type="Pfam" id="PF13470"/>
    </source>
</evidence>
<dbReference type="eggNOG" id="COG1569">
    <property type="taxonomic scope" value="Bacteria"/>
</dbReference>
<evidence type="ECO:0000256" key="4">
    <source>
        <dbReference type="ARBA" id="ARBA00022801"/>
    </source>
</evidence>
<evidence type="ECO:0000313" key="9">
    <source>
        <dbReference type="Proteomes" id="UP000028488"/>
    </source>
</evidence>
<accession>A0A076EKR6</accession>
<sequence length="396" mass="44014">MAAFRVVLDACVLLPRTLTNLLLTLADSEVFRPVWTPDLLEEVERNLSGERFGKSPEHAARRVQQMRRVFPLAEEESRGYRELIPAMANDPKDRHVLAAAVRSGAAQIVTANLKDFPPAALDPFDIEAIDPDEFLCDQLDLDPAAVLECIHVLVARNALPPRTVGEMLESLEPLTPRFVDALRAGLFAPYEDPAAGAAPAASSLPELTDEQIDSLPPEVRQTYRQLRAMDPVERVRFLGHAELVSAVWAFLTPVCVDGDLWSVWPNVDPEFRVVLAQKWVQDNHYQMTVDGWDGHAVAAALAGPTPNHPLWVHFERVHVRSFRTMLPDPATWGISSAARMVAPGVEALYVLDVSTLEGGLWQPNDPRYVCPVLMRFVDGRWLVRNLGSEENPAIPN</sequence>
<dbReference type="InterPro" id="IPR058652">
    <property type="entry name" value="VapC50_C"/>
</dbReference>
<keyword evidence="1" id="KW-1277">Toxin-antitoxin system</keyword>
<feature type="domain" description="PIN" evidence="6">
    <location>
        <begin position="5"/>
        <end position="113"/>
    </location>
</feature>
<evidence type="ECO:0000259" key="7">
    <source>
        <dbReference type="Pfam" id="PF26343"/>
    </source>
</evidence>
<dbReference type="GO" id="GO:0046872">
    <property type="term" value="F:metal ion binding"/>
    <property type="evidence" value="ECO:0007669"/>
    <property type="project" value="UniProtKB-KW"/>
</dbReference>
<protein>
    <submittedName>
        <fullName evidence="8">Uncharacterized protein</fullName>
    </submittedName>
</protein>